<accession>A0A9X9X6V7</accession>
<proteinExistence type="predicted"/>
<feature type="region of interest" description="Disordered" evidence="1">
    <location>
        <begin position="63"/>
        <end position="84"/>
    </location>
</feature>
<gene>
    <name evidence="2" type="ORF">GXW74_03005</name>
</gene>
<dbReference type="RefSeq" id="WP_211844800.1">
    <property type="nucleotide sequence ID" value="NZ_JAAEDL010000002.1"/>
</dbReference>
<evidence type="ECO:0000313" key="3">
    <source>
        <dbReference type="Proteomes" id="UP001138709"/>
    </source>
</evidence>
<reference evidence="2" key="1">
    <citation type="submission" date="2020-01" db="EMBL/GenBank/DDBJ databases">
        <authorList>
            <person name="Rat A."/>
        </authorList>
    </citation>
    <scope>NUCLEOTIDE SEQUENCE</scope>
    <source>
        <strain evidence="2">LMG 31228</strain>
    </source>
</reference>
<evidence type="ECO:0000256" key="1">
    <source>
        <dbReference type="SAM" id="MobiDB-lite"/>
    </source>
</evidence>
<dbReference type="Proteomes" id="UP001138709">
    <property type="component" value="Unassembled WGS sequence"/>
</dbReference>
<reference evidence="2" key="2">
    <citation type="journal article" date="2021" name="Syst. Appl. Microbiol.">
        <title>Roseomonas hellenica sp. nov., isolated from roots of wild-growing Alkanna tinctoria.</title>
        <authorList>
            <person name="Rat A."/>
            <person name="Naranjo H.D."/>
            <person name="Lebbe L."/>
            <person name="Cnockaert M."/>
            <person name="Krigas N."/>
            <person name="Grigoriadou K."/>
            <person name="Maloupa E."/>
            <person name="Willems A."/>
        </authorList>
    </citation>
    <scope>NUCLEOTIDE SEQUENCE</scope>
    <source>
        <strain evidence="2">LMG 31228</strain>
    </source>
</reference>
<dbReference type="EMBL" id="JAAEDL010000002">
    <property type="protein sequence ID" value="MBR0679443.1"/>
    <property type="molecule type" value="Genomic_DNA"/>
</dbReference>
<organism evidence="2 3">
    <name type="scientific">Neoroseomonas eburnea</name>
    <dbReference type="NCBI Taxonomy" id="1346889"/>
    <lineage>
        <taxon>Bacteria</taxon>
        <taxon>Pseudomonadati</taxon>
        <taxon>Pseudomonadota</taxon>
        <taxon>Alphaproteobacteria</taxon>
        <taxon>Acetobacterales</taxon>
        <taxon>Acetobacteraceae</taxon>
        <taxon>Neoroseomonas</taxon>
    </lineage>
</organism>
<sequence>MLARDPEKMVIATAKALSLVDGGGYTPRILKLYEDDARIVLVEILKAAKRQTWEVADLLLELDPPKPKSNAIERNEGPPLRDEP</sequence>
<dbReference type="AlphaFoldDB" id="A0A9X9X6V7"/>
<keyword evidence="3" id="KW-1185">Reference proteome</keyword>
<comment type="caution">
    <text evidence="2">The sequence shown here is derived from an EMBL/GenBank/DDBJ whole genome shotgun (WGS) entry which is preliminary data.</text>
</comment>
<name>A0A9X9X6V7_9PROT</name>
<protein>
    <submittedName>
        <fullName evidence="2">Uncharacterized protein</fullName>
    </submittedName>
</protein>
<evidence type="ECO:0000313" key="2">
    <source>
        <dbReference type="EMBL" id="MBR0679443.1"/>
    </source>
</evidence>